<protein>
    <submittedName>
        <fullName evidence="1">Uncharacterized protein</fullName>
    </submittedName>
</protein>
<evidence type="ECO:0000313" key="1">
    <source>
        <dbReference type="EnsemblMetazoa" id="SMAR011055-PA"/>
    </source>
</evidence>
<evidence type="ECO:0000313" key="2">
    <source>
        <dbReference type="Proteomes" id="UP000014500"/>
    </source>
</evidence>
<dbReference type="EnsemblMetazoa" id="SMAR011055-RA">
    <property type="protein sequence ID" value="SMAR011055-PA"/>
    <property type="gene ID" value="SMAR011055"/>
</dbReference>
<keyword evidence="2" id="KW-1185">Reference proteome</keyword>
<sequence length="107" mass="11975">MSRLPSKAEAEAEAAQHDVTRQRGVRLLHISLGCSIFGELKREFFTLVSILNLAFNESCSSFDLVFKMDGNLDLSNGTSHKCNITRPGRHFLRTGQLSIVLLCFVVY</sequence>
<organism evidence="1 2">
    <name type="scientific">Strigamia maritima</name>
    <name type="common">European centipede</name>
    <name type="synonym">Geophilus maritimus</name>
    <dbReference type="NCBI Taxonomy" id="126957"/>
    <lineage>
        <taxon>Eukaryota</taxon>
        <taxon>Metazoa</taxon>
        <taxon>Ecdysozoa</taxon>
        <taxon>Arthropoda</taxon>
        <taxon>Myriapoda</taxon>
        <taxon>Chilopoda</taxon>
        <taxon>Pleurostigmophora</taxon>
        <taxon>Geophilomorpha</taxon>
        <taxon>Linotaeniidae</taxon>
        <taxon>Strigamia</taxon>
    </lineage>
</organism>
<dbReference type="HOGENOM" id="CLU_2213212_0_0_1"/>
<dbReference type="AlphaFoldDB" id="T1JBB5"/>
<accession>T1JBB5</accession>
<proteinExistence type="predicted"/>
<name>T1JBB5_STRMM</name>
<dbReference type="EMBL" id="JH432010">
    <property type="status" value="NOT_ANNOTATED_CDS"/>
    <property type="molecule type" value="Genomic_DNA"/>
</dbReference>
<dbReference type="Proteomes" id="UP000014500">
    <property type="component" value="Unassembled WGS sequence"/>
</dbReference>
<reference evidence="1" key="2">
    <citation type="submission" date="2015-02" db="UniProtKB">
        <authorList>
            <consortium name="EnsemblMetazoa"/>
        </authorList>
    </citation>
    <scope>IDENTIFICATION</scope>
</reference>
<reference evidence="2" key="1">
    <citation type="submission" date="2011-05" db="EMBL/GenBank/DDBJ databases">
        <authorList>
            <person name="Richards S.R."/>
            <person name="Qu J."/>
            <person name="Jiang H."/>
            <person name="Jhangiani S.N."/>
            <person name="Agravi P."/>
            <person name="Goodspeed R."/>
            <person name="Gross S."/>
            <person name="Mandapat C."/>
            <person name="Jackson L."/>
            <person name="Mathew T."/>
            <person name="Pu L."/>
            <person name="Thornton R."/>
            <person name="Saada N."/>
            <person name="Wilczek-Boney K.B."/>
            <person name="Lee S."/>
            <person name="Kovar C."/>
            <person name="Wu Y."/>
            <person name="Scherer S.E."/>
            <person name="Worley K.C."/>
            <person name="Muzny D.M."/>
            <person name="Gibbs R."/>
        </authorList>
    </citation>
    <scope>NUCLEOTIDE SEQUENCE</scope>
    <source>
        <strain evidence="2">Brora</strain>
    </source>
</reference>